<protein>
    <submittedName>
        <fullName evidence="2">Uncharacterized protein</fullName>
    </submittedName>
</protein>
<evidence type="ECO:0000313" key="3">
    <source>
        <dbReference type="Proteomes" id="UP000076761"/>
    </source>
</evidence>
<feature type="compositionally biased region" description="Basic and acidic residues" evidence="1">
    <location>
        <begin position="68"/>
        <end position="79"/>
    </location>
</feature>
<feature type="region of interest" description="Disordered" evidence="1">
    <location>
        <begin position="1"/>
        <end position="79"/>
    </location>
</feature>
<evidence type="ECO:0000313" key="2">
    <source>
        <dbReference type="EMBL" id="KZT18744.1"/>
    </source>
</evidence>
<dbReference type="EMBL" id="KV425663">
    <property type="protein sequence ID" value="KZT18744.1"/>
    <property type="molecule type" value="Genomic_DNA"/>
</dbReference>
<proteinExistence type="predicted"/>
<name>A0A165MT69_9AGAM</name>
<accession>A0A165MT69</accession>
<feature type="compositionally biased region" description="Basic and acidic residues" evidence="1">
    <location>
        <begin position="8"/>
        <end position="20"/>
    </location>
</feature>
<dbReference type="InParanoid" id="A0A165MT69"/>
<gene>
    <name evidence="2" type="ORF">NEOLEDRAFT_1142988</name>
</gene>
<reference evidence="2 3" key="1">
    <citation type="journal article" date="2016" name="Mol. Biol. Evol.">
        <title>Comparative Genomics of Early-Diverging Mushroom-Forming Fungi Provides Insights into the Origins of Lignocellulose Decay Capabilities.</title>
        <authorList>
            <person name="Nagy L.G."/>
            <person name="Riley R."/>
            <person name="Tritt A."/>
            <person name="Adam C."/>
            <person name="Daum C."/>
            <person name="Floudas D."/>
            <person name="Sun H."/>
            <person name="Yadav J.S."/>
            <person name="Pangilinan J."/>
            <person name="Larsson K.H."/>
            <person name="Matsuura K."/>
            <person name="Barry K."/>
            <person name="Labutti K."/>
            <person name="Kuo R."/>
            <person name="Ohm R.A."/>
            <person name="Bhattacharya S.S."/>
            <person name="Shirouzu T."/>
            <person name="Yoshinaga Y."/>
            <person name="Martin F.M."/>
            <person name="Grigoriev I.V."/>
            <person name="Hibbett D.S."/>
        </authorList>
    </citation>
    <scope>NUCLEOTIDE SEQUENCE [LARGE SCALE GENOMIC DNA]</scope>
    <source>
        <strain evidence="2 3">HHB14362 ss-1</strain>
    </source>
</reference>
<evidence type="ECO:0000256" key="1">
    <source>
        <dbReference type="SAM" id="MobiDB-lite"/>
    </source>
</evidence>
<dbReference type="Proteomes" id="UP000076761">
    <property type="component" value="Unassembled WGS sequence"/>
</dbReference>
<dbReference type="AlphaFoldDB" id="A0A165MT69"/>
<keyword evidence="3" id="KW-1185">Reference proteome</keyword>
<organism evidence="2 3">
    <name type="scientific">Neolentinus lepideus HHB14362 ss-1</name>
    <dbReference type="NCBI Taxonomy" id="1314782"/>
    <lineage>
        <taxon>Eukaryota</taxon>
        <taxon>Fungi</taxon>
        <taxon>Dikarya</taxon>
        <taxon>Basidiomycota</taxon>
        <taxon>Agaricomycotina</taxon>
        <taxon>Agaricomycetes</taxon>
        <taxon>Gloeophyllales</taxon>
        <taxon>Gloeophyllaceae</taxon>
        <taxon>Neolentinus</taxon>
    </lineage>
</organism>
<feature type="compositionally biased region" description="Basic and acidic residues" evidence="1">
    <location>
        <begin position="27"/>
        <end position="56"/>
    </location>
</feature>
<sequence>MLNNSKDYSGRDASRCERATGDLQNPSRRDEDKRSSARRDTAPPKHDLVDKQEQRHIISVKPTSGQGRSKEWTESKVGG</sequence>